<dbReference type="Proteomes" id="UP000016464">
    <property type="component" value="Unassembled WGS sequence"/>
</dbReference>
<dbReference type="RefSeq" id="WP_021067412.1">
    <property type="nucleotide sequence ID" value="NZ_ATCL01000020.1"/>
</dbReference>
<comment type="caution">
    <text evidence="1">The sequence shown here is derived from an EMBL/GenBank/DDBJ whole genome shotgun (WGS) entry which is preliminary data.</text>
</comment>
<evidence type="ECO:0000313" key="1">
    <source>
        <dbReference type="EMBL" id="ERG66783.1"/>
    </source>
</evidence>
<reference evidence="1 2" key="1">
    <citation type="journal article" date="2013" name="Genome Announc.">
        <title>Draft Genome Sequence of Exiguobacterium pavilionensis Strain RW-2, with Wide Thermal, Salinity, and pH Tolerance, Isolated from Modern Freshwater Microbialites.</title>
        <authorList>
            <person name="White R.A.III."/>
            <person name="Grassa C.J."/>
            <person name="Suttle C.A."/>
        </authorList>
    </citation>
    <scope>NUCLEOTIDE SEQUENCE [LARGE SCALE GENOMIC DNA]</scope>
    <source>
        <strain evidence="1 2">RW-2</strain>
    </source>
</reference>
<sequence>MDAQEILEEIEKIHYWDARVLGCDCRYYGDEVLIKIEEEYEPYHHQIEFLGCIKVDICAALNDRVAPVKELTRGQLPYFMHDIAVSSYMLDGTEVFVCNLLFPPASAEIHFTKIRIGKEYH</sequence>
<organism evidence="1 2">
    <name type="scientific">Exiguobacterium chiriqhucha RW-2</name>
    <dbReference type="NCBI Taxonomy" id="1345023"/>
    <lineage>
        <taxon>Bacteria</taxon>
        <taxon>Bacillati</taxon>
        <taxon>Bacillota</taxon>
        <taxon>Bacilli</taxon>
        <taxon>Bacillales</taxon>
        <taxon>Bacillales Family XII. Incertae Sedis</taxon>
        <taxon>Exiguobacterium</taxon>
    </lineage>
</organism>
<dbReference type="AlphaFoldDB" id="U1LHF4"/>
<accession>U1LHF4</accession>
<dbReference type="EMBL" id="ATCL01000020">
    <property type="protein sequence ID" value="ERG66783.1"/>
    <property type="molecule type" value="Genomic_DNA"/>
</dbReference>
<gene>
    <name evidence="1" type="ORF">M467_05765</name>
</gene>
<keyword evidence="2" id="KW-1185">Reference proteome</keyword>
<proteinExistence type="predicted"/>
<evidence type="ECO:0000313" key="2">
    <source>
        <dbReference type="Proteomes" id="UP000016464"/>
    </source>
</evidence>
<name>U1LHF4_9BACL</name>
<dbReference type="eggNOG" id="ENOG5032X04">
    <property type="taxonomic scope" value="Bacteria"/>
</dbReference>
<protein>
    <submittedName>
        <fullName evidence="1">Uncharacterized protein</fullName>
    </submittedName>
</protein>
<dbReference type="OrthoDB" id="2081780at2"/>